<accession>A0A1F5ZAL9</accession>
<evidence type="ECO:0000313" key="3">
    <source>
        <dbReference type="Proteomes" id="UP000176854"/>
    </source>
</evidence>
<gene>
    <name evidence="2" type="ORF">A2154_02790</name>
</gene>
<comment type="caution">
    <text evidence="2">The sequence shown here is derived from an EMBL/GenBank/DDBJ whole genome shotgun (WGS) entry which is preliminary data.</text>
</comment>
<dbReference type="Proteomes" id="UP000176854">
    <property type="component" value="Unassembled WGS sequence"/>
</dbReference>
<feature type="region of interest" description="Disordered" evidence="1">
    <location>
        <begin position="1"/>
        <end position="33"/>
    </location>
</feature>
<sequence length="567" mass="64653">MHQEIIASQPSQSDIEWNHPGLDPLDTPPNPRRIKAQSIYDELEREDYESAEVIRRRANRIWELEPPISRFIRDAFPDQEHHLTVADWQVRPIQLDFFILLLSKYHQTEGHEVFTAAGSENLPSTVRTAFERFLAPLFGCLLTKESFRWDYTINSDDRKNVPAKLLETHKLRNVPITAADFDVCVLTALACGNPFGAAQLIQTADQFFPGIIDSQRVVIKRLSPIFGFAYQLSPDSVRNKYDGVLASFGKGALAGIKLSAIAQKMQQIGERRLIGKLTELRNAWYQNQQIVPTELRLLSYDTVRRGPKEIKEFVTAYVDGMVANTIAAEIQNRLLPELRLSCQIKQQMDLETDLFHSPPVTYELTDNYFESTYSDSGFFPLFPDSALMSERELTYEEKADRISQISLGEDDLKSALYRSIMTDYFKFFVGLLKDPDLVTGMLKSEINSELEESGSLRSLQEASLDRDLILLGQRLISLNRFLQTITQEPVIKSIIAREFGLTSLIKPKNLKRVDGALKDMFHDQIERMDPVSGSVAAEIQAAEDLKTARSLALFRYKERTQILQSYL</sequence>
<dbReference type="EMBL" id="MFJC01000025">
    <property type="protein sequence ID" value="OGG09172.1"/>
    <property type="molecule type" value="Genomic_DNA"/>
</dbReference>
<evidence type="ECO:0000313" key="2">
    <source>
        <dbReference type="EMBL" id="OGG09172.1"/>
    </source>
</evidence>
<proteinExistence type="predicted"/>
<feature type="compositionally biased region" description="Polar residues" evidence="1">
    <location>
        <begin position="1"/>
        <end position="15"/>
    </location>
</feature>
<name>A0A1F5ZAL9_9BACT</name>
<dbReference type="AlphaFoldDB" id="A0A1F5ZAL9"/>
<protein>
    <submittedName>
        <fullName evidence="2">Uncharacterized protein</fullName>
    </submittedName>
</protein>
<evidence type="ECO:0000256" key="1">
    <source>
        <dbReference type="SAM" id="MobiDB-lite"/>
    </source>
</evidence>
<organism evidence="2 3">
    <name type="scientific">Candidatus Gottesmanbacteria bacterium RBG_16_43_7</name>
    <dbReference type="NCBI Taxonomy" id="1798373"/>
    <lineage>
        <taxon>Bacteria</taxon>
        <taxon>Candidatus Gottesmaniibacteriota</taxon>
    </lineage>
</organism>
<dbReference type="STRING" id="1798373.A2154_02790"/>
<reference evidence="2 3" key="1">
    <citation type="journal article" date="2016" name="Nat. Commun.">
        <title>Thousands of microbial genomes shed light on interconnected biogeochemical processes in an aquifer system.</title>
        <authorList>
            <person name="Anantharaman K."/>
            <person name="Brown C.T."/>
            <person name="Hug L.A."/>
            <person name="Sharon I."/>
            <person name="Castelle C.J."/>
            <person name="Probst A.J."/>
            <person name="Thomas B.C."/>
            <person name="Singh A."/>
            <person name="Wilkins M.J."/>
            <person name="Karaoz U."/>
            <person name="Brodie E.L."/>
            <person name="Williams K.H."/>
            <person name="Hubbard S.S."/>
            <person name="Banfield J.F."/>
        </authorList>
    </citation>
    <scope>NUCLEOTIDE SEQUENCE [LARGE SCALE GENOMIC DNA]</scope>
</reference>